<comment type="caution">
    <text evidence="10">The sequence shown here is derived from an EMBL/GenBank/DDBJ whole genome shotgun (WGS) entry which is preliminary data.</text>
</comment>
<dbReference type="EMBL" id="QEOP01000001">
    <property type="protein sequence ID" value="PVZ96276.1"/>
    <property type="molecule type" value="Genomic_DNA"/>
</dbReference>
<evidence type="ECO:0000256" key="1">
    <source>
        <dbReference type="ARBA" id="ARBA00004651"/>
    </source>
</evidence>
<feature type="transmembrane region" description="Helical" evidence="8">
    <location>
        <begin position="197"/>
        <end position="217"/>
    </location>
</feature>
<keyword evidence="6 8" id="KW-1133">Transmembrane helix</keyword>
<evidence type="ECO:0000256" key="6">
    <source>
        <dbReference type="ARBA" id="ARBA00022989"/>
    </source>
</evidence>
<sequence length="317" mass="33842">MTDPTASPSAAPAKPSRNGLVAAATAYILWGFLPAYFVALSPVGPFEIVAWRILFALAFCLLLLTVTRAWKPFIVILRRPRTVLLMGVAGLLIFVNWQTFIFGTLTGHVVETALGYFINPIVTVFLGVLVLRERLRPLQWVAVGISIVAVVVLTIGYGSLPWIALVLAASFGTYGLIKKQVGGEVDAMSGLTLETAWLVPVAVVELAIVGATTGLVFGSAGALNTTLVVASGAITAIPLLLFAAAASRLPLTVIGFVQYIAPILQFLYGVFLLREPMPPERWFGFAIVWVALAVLSFDLLRAGARSRRSAAILEPAP</sequence>
<dbReference type="Proteomes" id="UP000244893">
    <property type="component" value="Unassembled WGS sequence"/>
</dbReference>
<dbReference type="PANTHER" id="PTHR22911">
    <property type="entry name" value="ACYL-MALONYL CONDENSING ENZYME-RELATED"/>
    <property type="match status" value="1"/>
</dbReference>
<comment type="subcellular location">
    <subcellularLocation>
        <location evidence="1">Cell membrane</location>
        <topology evidence="1">Multi-pass membrane protein</topology>
    </subcellularLocation>
</comment>
<evidence type="ECO:0000313" key="11">
    <source>
        <dbReference type="Proteomes" id="UP000244893"/>
    </source>
</evidence>
<evidence type="ECO:0000259" key="9">
    <source>
        <dbReference type="Pfam" id="PF00892"/>
    </source>
</evidence>
<dbReference type="PANTHER" id="PTHR22911:SF137">
    <property type="entry name" value="SOLUTE CARRIER FAMILY 35 MEMBER G2-RELATED"/>
    <property type="match status" value="1"/>
</dbReference>
<feature type="transmembrane region" description="Helical" evidence="8">
    <location>
        <begin position="113"/>
        <end position="131"/>
    </location>
</feature>
<evidence type="ECO:0000256" key="7">
    <source>
        <dbReference type="ARBA" id="ARBA00023136"/>
    </source>
</evidence>
<evidence type="ECO:0000256" key="4">
    <source>
        <dbReference type="ARBA" id="ARBA00022475"/>
    </source>
</evidence>
<dbReference type="InterPro" id="IPR037185">
    <property type="entry name" value="EmrE-like"/>
</dbReference>
<dbReference type="SUPFAM" id="SSF103481">
    <property type="entry name" value="Multidrug resistance efflux transporter EmrE"/>
    <property type="match status" value="2"/>
</dbReference>
<evidence type="ECO:0000313" key="10">
    <source>
        <dbReference type="EMBL" id="PVZ96276.1"/>
    </source>
</evidence>
<evidence type="ECO:0000256" key="5">
    <source>
        <dbReference type="ARBA" id="ARBA00022692"/>
    </source>
</evidence>
<feature type="transmembrane region" description="Helical" evidence="8">
    <location>
        <begin position="282"/>
        <end position="300"/>
    </location>
</feature>
<evidence type="ECO:0000256" key="8">
    <source>
        <dbReference type="SAM" id="Phobius"/>
    </source>
</evidence>
<dbReference type="InterPro" id="IPR000620">
    <property type="entry name" value="EamA_dom"/>
</dbReference>
<dbReference type="NCBIfam" id="TIGR00688">
    <property type="entry name" value="rarD"/>
    <property type="match status" value="1"/>
</dbReference>
<comment type="similarity">
    <text evidence="2">Belongs to the EamA transporter family.</text>
</comment>
<evidence type="ECO:0000256" key="3">
    <source>
        <dbReference type="ARBA" id="ARBA00022448"/>
    </source>
</evidence>
<protein>
    <submittedName>
        <fullName evidence="10">EamA family transporter RarD</fullName>
    </submittedName>
</protein>
<organism evidence="10 11">
    <name type="scientific">Amnibacterium flavum</name>
    <dbReference type="NCBI Taxonomy" id="2173173"/>
    <lineage>
        <taxon>Bacteria</taxon>
        <taxon>Bacillati</taxon>
        <taxon>Actinomycetota</taxon>
        <taxon>Actinomycetes</taxon>
        <taxon>Micrococcales</taxon>
        <taxon>Microbacteriaceae</taxon>
        <taxon>Amnibacterium</taxon>
    </lineage>
</organism>
<keyword evidence="3" id="KW-0813">Transport</keyword>
<dbReference type="GO" id="GO:0005886">
    <property type="term" value="C:plasma membrane"/>
    <property type="evidence" value="ECO:0007669"/>
    <property type="project" value="UniProtKB-SubCell"/>
</dbReference>
<keyword evidence="11" id="KW-1185">Reference proteome</keyword>
<keyword evidence="4" id="KW-1003">Cell membrane</keyword>
<dbReference type="RefSeq" id="WP_116756010.1">
    <property type="nucleotide sequence ID" value="NZ_JBHUEX010000001.1"/>
</dbReference>
<keyword evidence="5 8" id="KW-0812">Transmembrane</keyword>
<feature type="transmembrane region" description="Helical" evidence="8">
    <location>
        <begin position="20"/>
        <end position="43"/>
    </location>
</feature>
<evidence type="ECO:0000256" key="2">
    <source>
        <dbReference type="ARBA" id="ARBA00007362"/>
    </source>
</evidence>
<feature type="transmembrane region" description="Helical" evidence="8">
    <location>
        <begin position="138"/>
        <end position="155"/>
    </location>
</feature>
<dbReference type="InterPro" id="IPR004626">
    <property type="entry name" value="RarD"/>
</dbReference>
<feature type="transmembrane region" description="Helical" evidence="8">
    <location>
        <begin position="82"/>
        <end position="101"/>
    </location>
</feature>
<keyword evidence="7 8" id="KW-0472">Membrane</keyword>
<dbReference type="AlphaFoldDB" id="A0A2V1HUI2"/>
<dbReference type="Pfam" id="PF00892">
    <property type="entry name" value="EamA"/>
    <property type="match status" value="1"/>
</dbReference>
<name>A0A2V1HUI2_9MICO</name>
<feature type="transmembrane region" description="Helical" evidence="8">
    <location>
        <begin position="49"/>
        <end position="70"/>
    </location>
</feature>
<dbReference type="OrthoDB" id="369870at2"/>
<gene>
    <name evidence="10" type="primary">rarD</name>
    <name evidence="10" type="ORF">DDQ50_00510</name>
</gene>
<feature type="domain" description="EamA" evidence="9">
    <location>
        <begin position="19"/>
        <end position="154"/>
    </location>
</feature>
<feature type="transmembrane region" description="Helical" evidence="8">
    <location>
        <begin position="251"/>
        <end position="270"/>
    </location>
</feature>
<accession>A0A2V1HUI2</accession>
<reference evidence="10 11" key="1">
    <citation type="submission" date="2018-05" db="EMBL/GenBank/DDBJ databases">
        <title>Amnibacterium sp. M8JJ-5, whole genome shotgun sequence.</title>
        <authorList>
            <person name="Tuo L."/>
        </authorList>
    </citation>
    <scope>NUCLEOTIDE SEQUENCE [LARGE SCALE GENOMIC DNA]</scope>
    <source>
        <strain evidence="10 11">M8JJ-5</strain>
    </source>
</reference>
<feature type="transmembrane region" description="Helical" evidence="8">
    <location>
        <begin position="223"/>
        <end position="244"/>
    </location>
</feature>
<proteinExistence type="inferred from homology"/>